<proteinExistence type="predicted"/>
<evidence type="ECO:0000256" key="1">
    <source>
        <dbReference type="SAM" id="MobiDB-lite"/>
    </source>
</evidence>
<feature type="compositionally biased region" description="Polar residues" evidence="1">
    <location>
        <begin position="31"/>
        <end position="41"/>
    </location>
</feature>
<feature type="compositionally biased region" description="Low complexity" evidence="1">
    <location>
        <begin position="1"/>
        <end position="12"/>
    </location>
</feature>
<keyword evidence="3" id="KW-1185">Reference proteome</keyword>
<feature type="compositionally biased region" description="Pro residues" evidence="1">
    <location>
        <begin position="57"/>
        <end position="68"/>
    </location>
</feature>
<gene>
    <name evidence="2" type="ORF">R5R35_007063</name>
</gene>
<evidence type="ECO:0000313" key="3">
    <source>
        <dbReference type="Proteomes" id="UP001378592"/>
    </source>
</evidence>
<reference evidence="2 3" key="1">
    <citation type="submission" date="2024-03" db="EMBL/GenBank/DDBJ databases">
        <title>The genome assembly and annotation of the cricket Gryllus longicercus Weissman &amp; Gray.</title>
        <authorList>
            <person name="Szrajer S."/>
            <person name="Gray D."/>
            <person name="Ylla G."/>
        </authorList>
    </citation>
    <scope>NUCLEOTIDE SEQUENCE [LARGE SCALE GENOMIC DNA]</scope>
    <source>
        <strain evidence="2">DAG 2021-001</strain>
        <tissue evidence="2">Whole body minus gut</tissue>
    </source>
</reference>
<dbReference type="Proteomes" id="UP001378592">
    <property type="component" value="Unassembled WGS sequence"/>
</dbReference>
<accession>A0AAN9Z2K0</accession>
<evidence type="ECO:0000313" key="2">
    <source>
        <dbReference type="EMBL" id="KAK7792744.1"/>
    </source>
</evidence>
<organism evidence="2 3">
    <name type="scientific">Gryllus longicercus</name>
    <dbReference type="NCBI Taxonomy" id="2509291"/>
    <lineage>
        <taxon>Eukaryota</taxon>
        <taxon>Metazoa</taxon>
        <taxon>Ecdysozoa</taxon>
        <taxon>Arthropoda</taxon>
        <taxon>Hexapoda</taxon>
        <taxon>Insecta</taxon>
        <taxon>Pterygota</taxon>
        <taxon>Neoptera</taxon>
        <taxon>Polyneoptera</taxon>
        <taxon>Orthoptera</taxon>
        <taxon>Ensifera</taxon>
        <taxon>Gryllidea</taxon>
        <taxon>Grylloidea</taxon>
        <taxon>Gryllidae</taxon>
        <taxon>Gryllinae</taxon>
        <taxon>Gryllus</taxon>
    </lineage>
</organism>
<dbReference type="EMBL" id="JAZDUA010000428">
    <property type="protein sequence ID" value="KAK7792744.1"/>
    <property type="molecule type" value="Genomic_DNA"/>
</dbReference>
<feature type="region of interest" description="Disordered" evidence="1">
    <location>
        <begin position="1"/>
        <end position="98"/>
    </location>
</feature>
<comment type="caution">
    <text evidence="2">The sequence shown here is derived from an EMBL/GenBank/DDBJ whole genome shotgun (WGS) entry which is preliminary data.</text>
</comment>
<dbReference type="AlphaFoldDB" id="A0AAN9Z2K0"/>
<protein>
    <submittedName>
        <fullName evidence="2">Uncharacterized protein</fullName>
    </submittedName>
</protein>
<name>A0AAN9Z2K0_9ORTH</name>
<feature type="compositionally biased region" description="Basic and acidic residues" evidence="1">
    <location>
        <begin position="80"/>
        <end position="98"/>
    </location>
</feature>
<sequence length="130" mass="13126">MADGPHLAAEAPAAPPPPALTPAATAPVADSGQTNTDSGSEVSDEGYRSLGALASPPQAPPPPPPPLPTAANTAMAGAKSRAEQTSEVRGDVGRGEGELRECWTNGDVIACLMDVRSNVAKSKSFIILDL</sequence>